<proteinExistence type="predicted"/>
<gene>
    <name evidence="2" type="ORF">EJ02DRAFT_417558</name>
    <name evidence="1" type="ORF">EJ02DRAFT_427363</name>
</gene>
<keyword evidence="3" id="KW-1185">Reference proteome</keyword>
<dbReference type="EMBL" id="ML976180">
    <property type="protein sequence ID" value="KAF1936586.1"/>
    <property type="molecule type" value="Genomic_DNA"/>
</dbReference>
<dbReference type="Proteomes" id="UP000800038">
    <property type="component" value="Unassembled WGS sequence"/>
</dbReference>
<name>A0A6A5SDP5_9PLEO</name>
<evidence type="ECO:0000313" key="3">
    <source>
        <dbReference type="Proteomes" id="UP000800038"/>
    </source>
</evidence>
<sequence>MDASQTVAKQSQILVLPDDLNDEVTSDTDDFDTPSVGRNYANLFTAVWSHQPSPRVNSELMAGLLDLALELREEIYILCIAQHGGFVYEPHKRKLRTAEEGFFNVSLMRTCKQVACESNDASIF</sequence>
<evidence type="ECO:0000313" key="2">
    <source>
        <dbReference type="EMBL" id="KAF1947369.1"/>
    </source>
</evidence>
<dbReference type="EMBL" id="ML975998">
    <property type="protein sequence ID" value="KAF1947369.1"/>
    <property type="molecule type" value="Genomic_DNA"/>
</dbReference>
<organism evidence="1 3">
    <name type="scientific">Clathrospora elynae</name>
    <dbReference type="NCBI Taxonomy" id="706981"/>
    <lineage>
        <taxon>Eukaryota</taxon>
        <taxon>Fungi</taxon>
        <taxon>Dikarya</taxon>
        <taxon>Ascomycota</taxon>
        <taxon>Pezizomycotina</taxon>
        <taxon>Dothideomycetes</taxon>
        <taxon>Pleosporomycetidae</taxon>
        <taxon>Pleosporales</taxon>
        <taxon>Diademaceae</taxon>
        <taxon>Clathrospora</taxon>
    </lineage>
</organism>
<dbReference type="AlphaFoldDB" id="A0A6A5SDP5"/>
<evidence type="ECO:0000313" key="1">
    <source>
        <dbReference type="EMBL" id="KAF1936586.1"/>
    </source>
</evidence>
<protein>
    <submittedName>
        <fullName evidence="1">Uncharacterized protein</fullName>
    </submittedName>
</protein>
<reference evidence="1" key="1">
    <citation type="journal article" date="2020" name="Stud. Mycol.">
        <title>101 Dothideomycetes genomes: a test case for predicting lifestyles and emergence of pathogens.</title>
        <authorList>
            <person name="Haridas S."/>
            <person name="Albert R."/>
            <person name="Binder M."/>
            <person name="Bloem J."/>
            <person name="Labutti K."/>
            <person name="Salamov A."/>
            <person name="Andreopoulos B."/>
            <person name="Baker S."/>
            <person name="Barry K."/>
            <person name="Bills G."/>
            <person name="Bluhm B."/>
            <person name="Cannon C."/>
            <person name="Castanera R."/>
            <person name="Culley D."/>
            <person name="Daum C."/>
            <person name="Ezra D."/>
            <person name="Gonzalez J."/>
            <person name="Henrissat B."/>
            <person name="Kuo A."/>
            <person name="Liang C."/>
            <person name="Lipzen A."/>
            <person name="Lutzoni F."/>
            <person name="Magnuson J."/>
            <person name="Mondo S."/>
            <person name="Nolan M."/>
            <person name="Ohm R."/>
            <person name="Pangilinan J."/>
            <person name="Park H.-J."/>
            <person name="Ramirez L."/>
            <person name="Alfaro M."/>
            <person name="Sun H."/>
            <person name="Tritt A."/>
            <person name="Yoshinaga Y."/>
            <person name="Zwiers L.-H."/>
            <person name="Turgeon B."/>
            <person name="Goodwin S."/>
            <person name="Spatafora J."/>
            <person name="Crous P."/>
            <person name="Grigoriev I."/>
        </authorList>
    </citation>
    <scope>NUCLEOTIDE SEQUENCE</scope>
    <source>
        <strain evidence="1">CBS 161.51</strain>
    </source>
</reference>
<accession>A0A6A5SDP5</accession>